<organism evidence="1">
    <name type="scientific">viral metagenome</name>
    <dbReference type="NCBI Taxonomy" id="1070528"/>
    <lineage>
        <taxon>unclassified sequences</taxon>
        <taxon>metagenomes</taxon>
        <taxon>organismal metagenomes</taxon>
    </lineage>
</organism>
<gene>
    <name evidence="1" type="ORF">TM448A01932_0013</name>
    <name evidence="2" type="ORF">TM448B00709_0015</name>
</gene>
<dbReference type="AlphaFoldDB" id="A0A6H1ZUU0"/>
<proteinExistence type="predicted"/>
<evidence type="ECO:0000313" key="2">
    <source>
        <dbReference type="EMBL" id="QJH96357.1"/>
    </source>
</evidence>
<evidence type="ECO:0000313" key="1">
    <source>
        <dbReference type="EMBL" id="QJA50970.1"/>
    </source>
</evidence>
<dbReference type="EMBL" id="MT144228">
    <property type="protein sequence ID" value="QJA50970.1"/>
    <property type="molecule type" value="Genomic_DNA"/>
</dbReference>
<name>A0A6H1ZUU0_9ZZZZ</name>
<dbReference type="EMBL" id="MT144648">
    <property type="protein sequence ID" value="QJH96357.1"/>
    <property type="molecule type" value="Genomic_DNA"/>
</dbReference>
<protein>
    <submittedName>
        <fullName evidence="1">Uncharacterized protein</fullName>
    </submittedName>
</protein>
<accession>A0A6H1ZUU0</accession>
<sequence length="94" mass="10374">MGGWPDGFFATTPRLYVAAVEGRTRAERRRFRMTGWLAHTLASLERSKKIPALEKLVGGPDIKPRSAEPPSPGMLLSIARRWQIAISARPPHAG</sequence>
<reference evidence="1" key="1">
    <citation type="submission" date="2020-03" db="EMBL/GenBank/DDBJ databases">
        <title>The deep terrestrial virosphere.</title>
        <authorList>
            <person name="Holmfeldt K."/>
            <person name="Nilsson E."/>
            <person name="Simone D."/>
            <person name="Lopez-Fernandez M."/>
            <person name="Wu X."/>
            <person name="de Brujin I."/>
            <person name="Lundin D."/>
            <person name="Andersson A."/>
            <person name="Bertilsson S."/>
            <person name="Dopson M."/>
        </authorList>
    </citation>
    <scope>NUCLEOTIDE SEQUENCE</scope>
    <source>
        <strain evidence="1">TM448A01932</strain>
        <strain evidence="2">TM448B00709</strain>
    </source>
</reference>